<keyword evidence="2" id="KW-0472">Membrane</keyword>
<keyword evidence="2" id="KW-1133">Transmembrane helix</keyword>
<sequence>MGVPLGVNSMDWCHSNYLVLGFLWWYQYFFRILCDTNGRERGNDRHALFFPAWRDSARTATWRARKWCLYSLTEQWESNSLALVRDNYSFDYSFEYCFKYSTASMSHTTSSTTSMSTSPTSTPKPPGPLPVSVTESASIGVGVSLFVLLLIAAFIFYLRWRHRQNSGTNTNAGAQFEKPELEAAQARQKEIVEAEAGEAGGLRHVIIQSHELEGTEFQVNCDWHLTLLKVAEYG</sequence>
<evidence type="ECO:0000256" key="1">
    <source>
        <dbReference type="SAM" id="MobiDB-lite"/>
    </source>
</evidence>
<name>A0A2J6TAY2_9HELO</name>
<dbReference type="EMBL" id="KZ613791">
    <property type="protein sequence ID" value="PMD60189.1"/>
    <property type="molecule type" value="Genomic_DNA"/>
</dbReference>
<feature type="transmembrane region" description="Helical" evidence="2">
    <location>
        <begin position="137"/>
        <end position="158"/>
    </location>
</feature>
<dbReference type="AlphaFoldDB" id="A0A2J6TAY2"/>
<evidence type="ECO:0000313" key="4">
    <source>
        <dbReference type="Proteomes" id="UP000235371"/>
    </source>
</evidence>
<dbReference type="Proteomes" id="UP000235371">
    <property type="component" value="Unassembled WGS sequence"/>
</dbReference>
<evidence type="ECO:0000256" key="2">
    <source>
        <dbReference type="SAM" id="Phobius"/>
    </source>
</evidence>
<reference evidence="3 4" key="1">
    <citation type="submission" date="2016-04" db="EMBL/GenBank/DDBJ databases">
        <title>A degradative enzymes factory behind the ericoid mycorrhizal symbiosis.</title>
        <authorList>
            <consortium name="DOE Joint Genome Institute"/>
            <person name="Martino E."/>
            <person name="Morin E."/>
            <person name="Grelet G."/>
            <person name="Kuo A."/>
            <person name="Kohler A."/>
            <person name="Daghino S."/>
            <person name="Barry K."/>
            <person name="Choi C."/>
            <person name="Cichocki N."/>
            <person name="Clum A."/>
            <person name="Copeland A."/>
            <person name="Hainaut M."/>
            <person name="Haridas S."/>
            <person name="Labutti K."/>
            <person name="Lindquist E."/>
            <person name="Lipzen A."/>
            <person name="Khouja H.-R."/>
            <person name="Murat C."/>
            <person name="Ohm R."/>
            <person name="Olson A."/>
            <person name="Spatafora J."/>
            <person name="Veneault-Fourrey C."/>
            <person name="Henrissat B."/>
            <person name="Grigoriev I."/>
            <person name="Martin F."/>
            <person name="Perotto S."/>
        </authorList>
    </citation>
    <scope>NUCLEOTIDE SEQUENCE [LARGE SCALE GENOMIC DNA]</scope>
    <source>
        <strain evidence="3 4">E</strain>
    </source>
</reference>
<organism evidence="3 4">
    <name type="scientific">Hyaloscypha bicolor E</name>
    <dbReference type="NCBI Taxonomy" id="1095630"/>
    <lineage>
        <taxon>Eukaryota</taxon>
        <taxon>Fungi</taxon>
        <taxon>Dikarya</taxon>
        <taxon>Ascomycota</taxon>
        <taxon>Pezizomycotina</taxon>
        <taxon>Leotiomycetes</taxon>
        <taxon>Helotiales</taxon>
        <taxon>Hyaloscyphaceae</taxon>
        <taxon>Hyaloscypha</taxon>
        <taxon>Hyaloscypha bicolor</taxon>
    </lineage>
</organism>
<gene>
    <name evidence="3" type="ORF">K444DRAFT_663386</name>
</gene>
<keyword evidence="2" id="KW-0812">Transmembrane</keyword>
<evidence type="ECO:0000313" key="3">
    <source>
        <dbReference type="EMBL" id="PMD60189.1"/>
    </source>
</evidence>
<dbReference type="GeneID" id="36594902"/>
<protein>
    <submittedName>
        <fullName evidence="3">Uncharacterized protein</fullName>
    </submittedName>
</protein>
<proteinExistence type="predicted"/>
<keyword evidence="4" id="KW-1185">Reference proteome</keyword>
<accession>A0A2J6TAY2</accession>
<feature type="region of interest" description="Disordered" evidence="1">
    <location>
        <begin position="109"/>
        <end position="129"/>
    </location>
</feature>
<dbReference type="RefSeq" id="XP_024737093.1">
    <property type="nucleotide sequence ID" value="XM_024886825.1"/>
</dbReference>
<dbReference type="InParanoid" id="A0A2J6TAY2"/>
<feature type="compositionally biased region" description="Low complexity" evidence="1">
    <location>
        <begin position="109"/>
        <end position="121"/>
    </location>
</feature>
<dbReference type="CDD" id="cd12087">
    <property type="entry name" value="TM_EGFR-like"/>
    <property type="match status" value="1"/>
</dbReference>